<comment type="caution">
    <text evidence="14">The sequence shown here is derived from an EMBL/GenBank/DDBJ whole genome shotgun (WGS) entry which is preliminary data.</text>
</comment>
<organism evidence="14 15">
    <name type="scientific">Centaurea solstitialis</name>
    <name type="common">yellow star-thistle</name>
    <dbReference type="NCBI Taxonomy" id="347529"/>
    <lineage>
        <taxon>Eukaryota</taxon>
        <taxon>Viridiplantae</taxon>
        <taxon>Streptophyta</taxon>
        <taxon>Embryophyta</taxon>
        <taxon>Tracheophyta</taxon>
        <taxon>Spermatophyta</taxon>
        <taxon>Magnoliopsida</taxon>
        <taxon>eudicotyledons</taxon>
        <taxon>Gunneridae</taxon>
        <taxon>Pentapetalae</taxon>
        <taxon>asterids</taxon>
        <taxon>campanulids</taxon>
        <taxon>Asterales</taxon>
        <taxon>Asteraceae</taxon>
        <taxon>Carduoideae</taxon>
        <taxon>Cardueae</taxon>
        <taxon>Centaureinae</taxon>
        <taxon>Centaurea</taxon>
    </lineage>
</organism>
<comment type="subcellular location">
    <subcellularLocation>
        <location evidence="1">Cell membrane</location>
        <topology evidence="1">Single-pass type I membrane protein</topology>
    </subcellularLocation>
</comment>
<dbReference type="FunFam" id="3.80.10.10:FF:000041">
    <property type="entry name" value="LRR receptor-like serine/threonine-protein kinase ERECTA"/>
    <property type="match status" value="1"/>
</dbReference>
<gene>
    <name evidence="14" type="ORF">OSB04_026696</name>
</gene>
<evidence type="ECO:0000256" key="4">
    <source>
        <dbReference type="ARBA" id="ARBA00022553"/>
    </source>
</evidence>
<sequence length="1253" mass="138495">MSLKELQSVNLSRNQLTGRIPENIGDLKLLASFDASLNRLSGELPVSLSSLSFLSSFNVSSNNLTGRIPSSTQLQSFNESSFMGNKLCGDPLIESCTVKVHADKDQEEENEGADWGLIISIVSGFIVGFWVVLAPLIVSTTWRIAYFNFLSDMRFMFYGAIRGCCFDASEVNHIMKLVGIQYATIYPVSTYRVRPVHVIALTRCGWDWGGNDWEHSGQWEASEKVAGQLGDEGLQQQVVGEEPRGDQGLGLFSSNLIDSERQALLDFKHDLIDEADRLSSWVAEKKDCCTWTGIVCNNNTGHVHGINLPPNCQVDQVFSTAKERKECAMQRLRGNVSPSLLYLEQLKHLDLSGNDFGGIQVPSFIGSLGNLRHLNLSNSGFVGTIPPQLGNLTKLRILCLGNFYDVYSYELTNMRNTQWLSNLRLLHHLDMSGIDLSNAINWLQVINTLPCLVELHLSRCRLLHIHPHVTILNLTSLSLLDLSQNDFTNSFVPRWIFSLTSLVSLDLSGCNFYGLIPSSIDSFYNLTSLELLQVRRNDFMSSSLVLEGLSSIGGNLLLLDISSCGVSSSALDSLHNLTSLLSLDLSENQLTEMIPKSLINNCNLRHINLRLNQFLNISLISLLEGLFECKASSLESLSLESSGLLGTIPNSIGRLSFLRSFNLDGNLISGPIPYSIGRLSSLEFLGLSSNRLNGSLPDSLGQLSKLKSLYVSFNSLTGVVTETHFAELTRLKELQARDNKLTLRPSLANWIPPFKLLSLSLSSWDLGPQFPPWLLLQEDLELLQISNTMISSALPESFWRSLPNLVHLVMSQNQIQGRFLVIPANLWLIDLSSNKFSGKLPQLLNTSFPAMLDLSNNSFVGSLHHLLCYNGARGLTILNLANNHLSGVIPECWMKWSGLRFLSLENNNLSGGIPKTLGSLSSLASLNMCNNKLSGSLPDSLRNLKSLEMLQLARNELVGRIPAWFGRELSSSLTIVNLRSNHFDGHINDELCYLTALQILDLAHNNLSGTIPRCINNLKALSKKNTTTTSQISIAGLDDVDIIGSASLVIKGREDTYSSILGLVFILDLSSNNFSGSIPHELTSLQALQSLNLSRNQLTGRIPGNIGDLKLLASFDASLNRLSGELPTSFSSLSFLSIFNVSFNNLTGRIPSSTQLQSFNESSFMGNKLCGDPLIESCTVKVHADKDQEEENEGADWGLIISMVSGFIVGFWVVLAPLIVSTTWRSAYFNFLSDMRFMFYCAIRKYCCNIFHK</sequence>
<keyword evidence="9 12" id="KW-1133">Transmembrane helix</keyword>
<dbReference type="SUPFAM" id="SSF52058">
    <property type="entry name" value="L domain-like"/>
    <property type="match status" value="3"/>
</dbReference>
<evidence type="ECO:0000256" key="5">
    <source>
        <dbReference type="ARBA" id="ARBA00022614"/>
    </source>
</evidence>
<evidence type="ECO:0000256" key="12">
    <source>
        <dbReference type="SAM" id="Phobius"/>
    </source>
</evidence>
<dbReference type="FunFam" id="3.80.10.10:FF:000111">
    <property type="entry name" value="LRR receptor-like serine/threonine-protein kinase ERECTA"/>
    <property type="match status" value="1"/>
</dbReference>
<evidence type="ECO:0000259" key="13">
    <source>
        <dbReference type="Pfam" id="PF08263"/>
    </source>
</evidence>
<dbReference type="PANTHER" id="PTHR48063">
    <property type="entry name" value="LRR RECEPTOR-LIKE KINASE"/>
    <property type="match status" value="1"/>
</dbReference>
<keyword evidence="15" id="KW-1185">Reference proteome</keyword>
<evidence type="ECO:0000256" key="3">
    <source>
        <dbReference type="ARBA" id="ARBA00022475"/>
    </source>
</evidence>
<evidence type="ECO:0000256" key="10">
    <source>
        <dbReference type="ARBA" id="ARBA00023136"/>
    </source>
</evidence>
<dbReference type="Pfam" id="PF00560">
    <property type="entry name" value="LRR_1"/>
    <property type="match status" value="11"/>
</dbReference>
<reference evidence="14" key="1">
    <citation type="submission" date="2023-03" db="EMBL/GenBank/DDBJ databases">
        <title>Chromosome-scale reference genome and RAD-based genetic map of yellow starthistle (Centaurea solstitialis) reveal putative structural variation and QTLs associated with invader traits.</title>
        <authorList>
            <person name="Reatini B."/>
            <person name="Cang F.A."/>
            <person name="Jiang Q."/>
            <person name="Mckibben M.T.W."/>
            <person name="Barker M.S."/>
            <person name="Rieseberg L.H."/>
            <person name="Dlugosch K.M."/>
        </authorList>
    </citation>
    <scope>NUCLEOTIDE SEQUENCE</scope>
    <source>
        <strain evidence="14">CAN-66</strain>
        <tissue evidence="14">Leaf</tissue>
    </source>
</reference>
<dbReference type="Gene3D" id="3.80.10.10">
    <property type="entry name" value="Ribonuclease Inhibitor"/>
    <property type="match status" value="5"/>
</dbReference>
<dbReference type="InterPro" id="IPR001611">
    <property type="entry name" value="Leu-rich_rpt"/>
</dbReference>
<accession>A0AA38SPX5</accession>
<dbReference type="FunFam" id="3.80.10.10:FF:000095">
    <property type="entry name" value="LRR receptor-like serine/threonine-protein kinase GSO1"/>
    <property type="match status" value="1"/>
</dbReference>
<dbReference type="SMART" id="SM00364">
    <property type="entry name" value="LRR_BAC"/>
    <property type="match status" value="8"/>
</dbReference>
<evidence type="ECO:0000313" key="15">
    <source>
        <dbReference type="Proteomes" id="UP001172457"/>
    </source>
</evidence>
<evidence type="ECO:0000256" key="1">
    <source>
        <dbReference type="ARBA" id="ARBA00004251"/>
    </source>
</evidence>
<keyword evidence="10 12" id="KW-0472">Membrane</keyword>
<dbReference type="Pfam" id="PF13855">
    <property type="entry name" value="LRR_8"/>
    <property type="match status" value="1"/>
</dbReference>
<proteinExistence type="inferred from homology"/>
<evidence type="ECO:0000256" key="6">
    <source>
        <dbReference type="ARBA" id="ARBA00022692"/>
    </source>
</evidence>
<evidence type="ECO:0000256" key="9">
    <source>
        <dbReference type="ARBA" id="ARBA00022989"/>
    </source>
</evidence>
<dbReference type="InterPro" id="IPR032675">
    <property type="entry name" value="LRR_dom_sf"/>
</dbReference>
<dbReference type="SUPFAM" id="SSF52047">
    <property type="entry name" value="RNI-like"/>
    <property type="match status" value="1"/>
</dbReference>
<dbReference type="InterPro" id="IPR003591">
    <property type="entry name" value="Leu-rich_rpt_typical-subtyp"/>
</dbReference>
<evidence type="ECO:0000256" key="7">
    <source>
        <dbReference type="ARBA" id="ARBA00022729"/>
    </source>
</evidence>
<keyword evidence="11" id="KW-0325">Glycoprotein</keyword>
<dbReference type="Proteomes" id="UP001172457">
    <property type="component" value="Chromosome 7"/>
</dbReference>
<comment type="similarity">
    <text evidence="2">Belongs to the RLP family.</text>
</comment>
<dbReference type="GO" id="GO:0006952">
    <property type="term" value="P:defense response"/>
    <property type="evidence" value="ECO:0007669"/>
    <property type="project" value="UniProtKB-ARBA"/>
</dbReference>
<dbReference type="Pfam" id="PF08263">
    <property type="entry name" value="LRRNT_2"/>
    <property type="match status" value="1"/>
</dbReference>
<keyword evidence="7" id="KW-0732">Signal</keyword>
<keyword evidence="3" id="KW-1003">Cell membrane</keyword>
<name>A0AA38SPX5_9ASTR</name>
<keyword evidence="6 12" id="KW-0812">Transmembrane</keyword>
<dbReference type="PRINTS" id="PR00019">
    <property type="entry name" value="LEURICHRPT"/>
</dbReference>
<keyword evidence="8" id="KW-0677">Repeat</keyword>
<keyword evidence="5" id="KW-0433">Leucine-rich repeat</keyword>
<keyword evidence="4" id="KW-0597">Phosphoprotein</keyword>
<feature type="domain" description="Leucine-rich repeat-containing N-terminal plant-type" evidence="13">
    <location>
        <begin position="258"/>
        <end position="297"/>
    </location>
</feature>
<dbReference type="InterPro" id="IPR046956">
    <property type="entry name" value="RLP23-like"/>
</dbReference>
<dbReference type="GO" id="GO:0051707">
    <property type="term" value="P:response to other organism"/>
    <property type="evidence" value="ECO:0007669"/>
    <property type="project" value="UniProtKB-ARBA"/>
</dbReference>
<dbReference type="InterPro" id="IPR013210">
    <property type="entry name" value="LRR_N_plant-typ"/>
</dbReference>
<feature type="transmembrane region" description="Helical" evidence="12">
    <location>
        <begin position="1197"/>
        <end position="1220"/>
    </location>
</feature>
<dbReference type="FunFam" id="3.80.10.10:FF:000722">
    <property type="entry name" value="Leucine-rich repeat receptor-like protein kinase"/>
    <property type="match status" value="1"/>
</dbReference>
<protein>
    <recommendedName>
        <fullName evidence="13">Leucine-rich repeat-containing N-terminal plant-type domain-containing protein</fullName>
    </recommendedName>
</protein>
<feature type="transmembrane region" description="Helical" evidence="12">
    <location>
        <begin position="115"/>
        <end position="138"/>
    </location>
</feature>
<dbReference type="EMBL" id="JARYMX010000007">
    <property type="protein sequence ID" value="KAJ9540190.1"/>
    <property type="molecule type" value="Genomic_DNA"/>
</dbReference>
<evidence type="ECO:0000256" key="2">
    <source>
        <dbReference type="ARBA" id="ARBA00009592"/>
    </source>
</evidence>
<dbReference type="GO" id="GO:0005886">
    <property type="term" value="C:plasma membrane"/>
    <property type="evidence" value="ECO:0007669"/>
    <property type="project" value="UniProtKB-SubCell"/>
</dbReference>
<evidence type="ECO:0000256" key="8">
    <source>
        <dbReference type="ARBA" id="ARBA00022737"/>
    </source>
</evidence>
<dbReference type="SMART" id="SM00369">
    <property type="entry name" value="LRR_TYP"/>
    <property type="match status" value="12"/>
</dbReference>
<evidence type="ECO:0000256" key="11">
    <source>
        <dbReference type="ARBA" id="ARBA00023180"/>
    </source>
</evidence>
<evidence type="ECO:0000313" key="14">
    <source>
        <dbReference type="EMBL" id="KAJ9540190.1"/>
    </source>
</evidence>
<dbReference type="PANTHER" id="PTHR48063:SF99">
    <property type="entry name" value="LEUCINE-RICH REPEAT-CONTAINING, PLANT-TYPE, LEUCINE-RICH REPEAT DOMAIN SUPERFAMILY"/>
    <property type="match status" value="1"/>
</dbReference>
<dbReference type="AlphaFoldDB" id="A0AA38SPX5"/>